<keyword evidence="3 6" id="KW-0863">Zinc-finger</keyword>
<reference evidence="10" key="1">
    <citation type="submission" date="2023-07" db="EMBL/GenBank/DDBJ databases">
        <title>A chromosome-level genome assembly of Lolium multiflorum.</title>
        <authorList>
            <person name="Chen Y."/>
            <person name="Copetti D."/>
            <person name="Kolliker R."/>
            <person name="Studer B."/>
        </authorList>
    </citation>
    <scope>NUCLEOTIDE SEQUENCE</scope>
    <source>
        <strain evidence="10">02402/16</strain>
        <tissue evidence="10">Leaf</tissue>
    </source>
</reference>
<name>A0AAD8TA38_LOLMU</name>
<sequence length="1729" mass="192094">MADLVGRAVKKAFPGFGLFAGVVESYDAQAGYFRVLYDDGDSEEVDADEMASILVGAPMPPQPETPGASAGRRPKKRRRGDEDSSSPPQGNVSVLLGAVDGLPNGDALATPSAAVDDGLSKKRRLDPDPESSRPVRRSARQAKAAAAALAAEMEAAAAADSSPSPSPADSVSPAQVVAAATPQQSSRKRQRGNGSGRYRSVARDLEDAAAMPPKPELPPSSQGLDLGGLPVLDVFQVYSCLRSFSKQLFLSPFALDAFVSALRCVHVNPLIDWVHFALLRSLKSHLEDLAQEGDPPAIHCIRNLNWELLDLATWPIYLAEYLLTRGSELRYGVKLTDLMLDTEYYRQPATVKLELLRSLCDDVIEIEAIRSELGSRMSELDGNDDSYRSTGIRRKRRVSSVKALADPSLPPEGSDDVDDGNSDECYLCGMDGNLLCCDGCPSAFHSKCVGVVEDLLPQGDWYCPECSMQKNYGSRNMSKLVRGAEVLGTDPHGRLYFGTCGYLLVVDSCDADSPCHYYGQIDLHSLVTVLTPCHHSYDSIVNVISLFRDTATETSNKNGRYENSKECSTSENGTDCRHSSMKQPRERGQCMIVKDGSSQQLDSGKVRTLNSDQDAAHQNEKPNGAAQRNASSANKNSCNSQQDDVCLHANGLSAENQKGLSPQKEISDYCLHSDPARYINYYSFGQIAAAAAAELKLKLSENVEGKKLGQDAVSFRLKTICKKYVNIFALTDKKLSVELLKEKCGWCNSCQISGGADCIFRVTDVKCMESTKPCVVGLLSEKNQESHIVLATHNILSIEERLNGLLSGPWKNPQYSIYWRKAVLMASDVSSLKQPLLMLESSLRRVAFSGDWQKPADSVEVVGSAAHILVRSSNKSLGDAIARKPGKKPFNVELKVDSRDVGVYWWRGGTLSRQVFHWKRLPQSLAIKCARQAGRKKIPTIVYPEGSQFARRLKYIAWRAAVEMAQNVSQLILQIKELELNIKWTEILSTLYSATSTKETQKIARLFKKVIIRRKRIEATNIEYLLDFGKRENIPPVVAKHGIKLEEPSSERNRYWLSESHVPLSLLKAYEAKGITRSLKKIDKDDLPKNMSGFRPKKPKRSVFDDLLEKAKKRPNRLCGQCYKTVIDREAVNCRYCEALFHRKHFNVPRGAVDTVYVCNKCLAEKVPPMKSPQKKAGSKKSSPKKKQKTQPRKSLRRRNQIVINLKKKAVRKNGKHGRLRKNLLTVSKNESVKGPDSQASNEPKSEPAKRISKRLYNKYMIGNSGRSKPASCRKRKRTALHYSYWLDGLRLTHNTDDEQATSFRKARVVFPSEDVKISETSPVCRLCNKCYSGDAIYIACENCEDWFHGDIYSITIENVNKLVGFKCHACRLRAIPVCPYAQADMIVEDQSDKEDDIDMSIGDEDHNGLKELHNNIEELHGNNIEKQVGDRICLEVLENSNDLKEPGSHSSEKQLDDSNWLKEPDSCNKMEELDSHSTEKGLQDHNNLNELDNHWGEKEPGSHSTEKQPDDCNSLKEPDSCSKMEELDSHSSENGPHDHSSLKELDNHWGDKERVDLNFLSELGCDSNVKNVDNGDGPEEFGTTEDSSNFASGKTQILKELDNHNSLDKLDGHLKKPAIHSSMEELDNCNYQKELGNQNSLNDLDGHKNLKELHSAQNGKFTPVTCTDGFIVEKFNTGVSSNEAMIMTSENDSVKESIALQSKGSPEDAVLPAEHEMDLQVSLSILTL</sequence>
<evidence type="ECO:0000259" key="9">
    <source>
        <dbReference type="PROSITE" id="PS50827"/>
    </source>
</evidence>
<dbReference type="Gene3D" id="2.30.30.140">
    <property type="match status" value="1"/>
</dbReference>
<dbReference type="InterPro" id="IPR018501">
    <property type="entry name" value="DDT_dom"/>
</dbReference>
<dbReference type="CDD" id="cd15532">
    <property type="entry name" value="PHD2_CHD_II"/>
    <property type="match status" value="1"/>
</dbReference>
<dbReference type="PROSITE" id="PS50827">
    <property type="entry name" value="DDT"/>
    <property type="match status" value="1"/>
</dbReference>
<dbReference type="Gene3D" id="3.30.40.10">
    <property type="entry name" value="Zinc/RING finger domain, C3HC4 (zinc finger)"/>
    <property type="match status" value="2"/>
</dbReference>
<dbReference type="SMART" id="SM00249">
    <property type="entry name" value="PHD"/>
    <property type="match status" value="2"/>
</dbReference>
<evidence type="ECO:0000256" key="3">
    <source>
        <dbReference type="ARBA" id="ARBA00022771"/>
    </source>
</evidence>
<comment type="subcellular location">
    <subcellularLocation>
        <location evidence="1">Nucleus</location>
    </subcellularLocation>
</comment>
<dbReference type="PANTHER" id="PTHR46508">
    <property type="entry name" value="PHD FINGER FAMILY PROTEIN"/>
    <property type="match status" value="1"/>
</dbReference>
<dbReference type="InterPro" id="IPR019786">
    <property type="entry name" value="Zinc_finger_PHD-type_CS"/>
</dbReference>
<dbReference type="InterPro" id="IPR047365">
    <property type="entry name" value="Tudor_AtPTM-like"/>
</dbReference>
<feature type="compositionally biased region" description="Basic and acidic residues" evidence="7">
    <location>
        <begin position="574"/>
        <end position="587"/>
    </location>
</feature>
<feature type="domain" description="PHD-type" evidence="8">
    <location>
        <begin position="422"/>
        <end position="469"/>
    </location>
</feature>
<dbReference type="Proteomes" id="UP001231189">
    <property type="component" value="Unassembled WGS sequence"/>
</dbReference>
<dbReference type="Pfam" id="PF21743">
    <property type="entry name" value="PTM_DIR17_Tudor"/>
    <property type="match status" value="1"/>
</dbReference>
<feature type="region of interest" description="Disordered" evidence="7">
    <location>
        <begin position="398"/>
        <end position="419"/>
    </location>
</feature>
<proteinExistence type="predicted"/>
<keyword evidence="2" id="KW-0479">Metal-binding</keyword>
<evidence type="ECO:0000256" key="1">
    <source>
        <dbReference type="ARBA" id="ARBA00004123"/>
    </source>
</evidence>
<evidence type="ECO:0000256" key="5">
    <source>
        <dbReference type="ARBA" id="ARBA00023242"/>
    </source>
</evidence>
<dbReference type="GO" id="GO:0008270">
    <property type="term" value="F:zinc ion binding"/>
    <property type="evidence" value="ECO:0007669"/>
    <property type="project" value="UniProtKB-KW"/>
</dbReference>
<evidence type="ECO:0000256" key="4">
    <source>
        <dbReference type="ARBA" id="ARBA00022833"/>
    </source>
</evidence>
<accession>A0AAD8TA38</accession>
<feature type="region of interest" description="Disordered" evidence="7">
    <location>
        <begin position="1571"/>
        <end position="1590"/>
    </location>
</feature>
<dbReference type="CDD" id="cd20401">
    <property type="entry name" value="Tudor_AtPTM-like"/>
    <property type="match status" value="1"/>
</dbReference>
<evidence type="ECO:0000256" key="7">
    <source>
        <dbReference type="SAM" id="MobiDB-lite"/>
    </source>
</evidence>
<feature type="compositionally biased region" description="Low complexity" evidence="7">
    <location>
        <begin position="141"/>
        <end position="185"/>
    </location>
</feature>
<dbReference type="InterPro" id="IPR011011">
    <property type="entry name" value="Znf_FYVE_PHD"/>
</dbReference>
<dbReference type="InterPro" id="IPR056618">
    <property type="entry name" value="Chromo_PTM"/>
</dbReference>
<feature type="compositionally biased region" description="Basic and acidic residues" evidence="7">
    <location>
        <begin position="1442"/>
        <end position="1484"/>
    </location>
</feature>
<dbReference type="EMBL" id="JAUUTY010000002">
    <property type="protein sequence ID" value="KAK1678192.1"/>
    <property type="molecule type" value="Genomic_DNA"/>
</dbReference>
<feature type="domain" description="DDT" evidence="9">
    <location>
        <begin position="228"/>
        <end position="288"/>
    </location>
</feature>
<feature type="region of interest" description="Disordered" evidence="7">
    <location>
        <begin position="1442"/>
        <end position="1545"/>
    </location>
</feature>
<feature type="compositionally biased region" description="Basic and acidic residues" evidence="7">
    <location>
        <begin position="1492"/>
        <end position="1545"/>
    </location>
</feature>
<dbReference type="PROSITE" id="PS50016">
    <property type="entry name" value="ZF_PHD_2"/>
    <property type="match status" value="1"/>
</dbReference>
<dbReference type="SUPFAM" id="SSF57903">
    <property type="entry name" value="FYVE/PHD zinc finger"/>
    <property type="match status" value="3"/>
</dbReference>
<feature type="region of interest" description="Disordered" evidence="7">
    <location>
        <begin position="1168"/>
        <end position="1250"/>
    </location>
</feature>
<dbReference type="Pfam" id="PF00628">
    <property type="entry name" value="PHD"/>
    <property type="match status" value="1"/>
</dbReference>
<feature type="region of interest" description="Disordered" evidence="7">
    <location>
        <begin position="55"/>
        <end position="199"/>
    </location>
</feature>
<evidence type="ECO:0000259" key="8">
    <source>
        <dbReference type="PROSITE" id="PS50016"/>
    </source>
</evidence>
<dbReference type="InterPro" id="IPR001965">
    <property type="entry name" value="Znf_PHD"/>
</dbReference>
<organism evidence="10 11">
    <name type="scientific">Lolium multiflorum</name>
    <name type="common">Italian ryegrass</name>
    <name type="synonym">Lolium perenne subsp. multiflorum</name>
    <dbReference type="NCBI Taxonomy" id="4521"/>
    <lineage>
        <taxon>Eukaryota</taxon>
        <taxon>Viridiplantae</taxon>
        <taxon>Streptophyta</taxon>
        <taxon>Embryophyta</taxon>
        <taxon>Tracheophyta</taxon>
        <taxon>Spermatophyta</taxon>
        <taxon>Magnoliopsida</taxon>
        <taxon>Liliopsida</taxon>
        <taxon>Poales</taxon>
        <taxon>Poaceae</taxon>
        <taxon>BOP clade</taxon>
        <taxon>Pooideae</taxon>
        <taxon>Poodae</taxon>
        <taxon>Poeae</taxon>
        <taxon>Poeae Chloroplast Group 2 (Poeae type)</taxon>
        <taxon>Loliodinae</taxon>
        <taxon>Loliinae</taxon>
        <taxon>Lolium</taxon>
    </lineage>
</organism>
<feature type="compositionally biased region" description="Basic residues" evidence="7">
    <location>
        <begin position="1173"/>
        <end position="1222"/>
    </location>
</feature>
<keyword evidence="5" id="KW-0539">Nucleus</keyword>
<protein>
    <submittedName>
        <fullName evidence="10">Uncharacterized protein</fullName>
    </submittedName>
</protein>
<keyword evidence="4" id="KW-0862">Zinc</keyword>
<dbReference type="PROSITE" id="PS01359">
    <property type="entry name" value="ZF_PHD_1"/>
    <property type="match status" value="1"/>
</dbReference>
<evidence type="ECO:0000313" key="11">
    <source>
        <dbReference type="Proteomes" id="UP001231189"/>
    </source>
</evidence>
<dbReference type="GO" id="GO:0005634">
    <property type="term" value="C:nucleus"/>
    <property type="evidence" value="ECO:0007669"/>
    <property type="project" value="UniProtKB-SubCell"/>
</dbReference>
<evidence type="ECO:0000256" key="2">
    <source>
        <dbReference type="ARBA" id="ARBA00022723"/>
    </source>
</evidence>
<keyword evidence="11" id="KW-1185">Reference proteome</keyword>
<dbReference type="Pfam" id="PF24294">
    <property type="entry name" value="Chromo_PTM"/>
    <property type="match status" value="1"/>
</dbReference>
<evidence type="ECO:0000256" key="6">
    <source>
        <dbReference type="PROSITE-ProRule" id="PRU00146"/>
    </source>
</evidence>
<feature type="region of interest" description="Disordered" evidence="7">
    <location>
        <begin position="611"/>
        <end position="637"/>
    </location>
</feature>
<evidence type="ECO:0000313" key="10">
    <source>
        <dbReference type="EMBL" id="KAK1678192.1"/>
    </source>
</evidence>
<gene>
    <name evidence="10" type="ORF">QYE76_039040</name>
</gene>
<dbReference type="SMART" id="SM00571">
    <property type="entry name" value="DDT"/>
    <property type="match status" value="1"/>
</dbReference>
<dbReference type="Pfam" id="PF02791">
    <property type="entry name" value="DDT"/>
    <property type="match status" value="1"/>
</dbReference>
<dbReference type="PANTHER" id="PTHR46508:SF5">
    <property type="entry name" value="PHD-FINGER AND DNA BINDING DOMAIN-CONTAINING PROTEIN"/>
    <property type="match status" value="1"/>
</dbReference>
<dbReference type="InterPro" id="IPR013083">
    <property type="entry name" value="Znf_RING/FYVE/PHD"/>
</dbReference>
<comment type="caution">
    <text evidence="10">The sequence shown here is derived from an EMBL/GenBank/DDBJ whole genome shotgun (WGS) entry which is preliminary data.</text>
</comment>
<dbReference type="InterPro" id="IPR019787">
    <property type="entry name" value="Znf_PHD-finger"/>
</dbReference>
<feature type="region of interest" description="Disordered" evidence="7">
    <location>
        <begin position="554"/>
        <end position="587"/>
    </location>
</feature>